<reference evidence="2 3" key="1">
    <citation type="submission" date="2020-04" db="EMBL/GenBank/DDBJ databases">
        <title>Gordonia sp. nov. TBRC 11910.</title>
        <authorList>
            <person name="Suriyachadkun C."/>
        </authorList>
    </citation>
    <scope>NUCLEOTIDE SEQUENCE [LARGE SCALE GENOMIC DNA]</scope>
    <source>
        <strain evidence="2 3">TBRC 11910</strain>
    </source>
</reference>
<dbReference type="SUPFAM" id="SSF51556">
    <property type="entry name" value="Metallo-dependent hydrolases"/>
    <property type="match status" value="1"/>
</dbReference>
<accession>A0A848KVT4</accession>
<organism evidence="2 3">
    <name type="scientific">Gordonia asplenii</name>
    <dbReference type="NCBI Taxonomy" id="2725283"/>
    <lineage>
        <taxon>Bacteria</taxon>
        <taxon>Bacillati</taxon>
        <taxon>Actinomycetota</taxon>
        <taxon>Actinomycetes</taxon>
        <taxon>Mycobacteriales</taxon>
        <taxon>Gordoniaceae</taxon>
        <taxon>Gordonia</taxon>
    </lineage>
</organism>
<evidence type="ECO:0000313" key="3">
    <source>
        <dbReference type="Proteomes" id="UP000550729"/>
    </source>
</evidence>
<keyword evidence="2" id="KW-0378">Hydrolase</keyword>
<gene>
    <name evidence="2" type="ORF">HH308_15820</name>
</gene>
<dbReference type="Gene3D" id="2.30.40.10">
    <property type="entry name" value="Urease, subunit C, domain 1"/>
    <property type="match status" value="1"/>
</dbReference>
<dbReference type="Gene3D" id="3.20.20.140">
    <property type="entry name" value="Metal-dependent hydrolases"/>
    <property type="match status" value="1"/>
</dbReference>
<dbReference type="Proteomes" id="UP000550729">
    <property type="component" value="Unassembled WGS sequence"/>
</dbReference>
<dbReference type="PANTHER" id="PTHR22642">
    <property type="entry name" value="IMIDAZOLONEPROPIONASE"/>
    <property type="match status" value="1"/>
</dbReference>
<dbReference type="InterPro" id="IPR013108">
    <property type="entry name" value="Amidohydro_3"/>
</dbReference>
<dbReference type="PANTHER" id="PTHR22642:SF2">
    <property type="entry name" value="PROTEIN LONG AFTER FAR-RED 3"/>
    <property type="match status" value="1"/>
</dbReference>
<dbReference type="SUPFAM" id="SSF51338">
    <property type="entry name" value="Composite domain of metallo-dependent hydrolases"/>
    <property type="match status" value="1"/>
</dbReference>
<feature type="domain" description="Amidohydrolase 3" evidence="1">
    <location>
        <begin position="52"/>
        <end position="529"/>
    </location>
</feature>
<evidence type="ECO:0000313" key="2">
    <source>
        <dbReference type="EMBL" id="NMO02680.1"/>
    </source>
</evidence>
<dbReference type="Pfam" id="PF07969">
    <property type="entry name" value="Amidohydro_3"/>
    <property type="match status" value="1"/>
</dbReference>
<protein>
    <submittedName>
        <fullName evidence="2">Amidohydrolase family protein</fullName>
    </submittedName>
</protein>
<proteinExistence type="predicted"/>
<dbReference type="Gene3D" id="3.10.310.70">
    <property type="match status" value="1"/>
</dbReference>
<dbReference type="InterPro" id="IPR011059">
    <property type="entry name" value="Metal-dep_hydrolase_composite"/>
</dbReference>
<dbReference type="InterPro" id="IPR032466">
    <property type="entry name" value="Metal_Hydrolase"/>
</dbReference>
<dbReference type="GO" id="GO:0016810">
    <property type="term" value="F:hydrolase activity, acting on carbon-nitrogen (but not peptide) bonds"/>
    <property type="evidence" value="ECO:0007669"/>
    <property type="project" value="InterPro"/>
</dbReference>
<name>A0A848KVT4_9ACTN</name>
<sequence length="536" mass="56420">MSTFADLILRAKTIHQMSPDAAPATMVAVSDGVIVAVGDDADARDLTGASTRVVDLGDATLTPGLIDGHFHPLHGLSMTAGTDLTSVRSLPELIAALRESPRDAGWVKAWGLDVNAYGGRPVTNEPLIEALGSDVPVWVIMSDAHSAIASPAALAAAGISGPREFTGNAEIVCDADGLPTGHILEFEALSVMDPALPPESVDSRRRRLVKLLSDMAATGLTAGNAMDYNGGVEVMPGFDDHYELPMRVRFAPWCMPGVDADGLAEIVALQQQGGRRWQVDGVKFFMDGTIEGGTAWMEAADSHGECLAPNWPDPQAYRAAVHHLASNGVPTVTHAIGDAAVRHALSTLAGASKVVARHRIEHIEAVPLELVGGFVEHGVVASMQPTHCTHFSRADQSDAWSQRLGPQRSRRAFATRDLREAGALVALGSDWPVAPYDPRPILADAQLRRRAGHPEEDPICPEQALTAQMALEGYTTHSAVAQGNADVAGRIAPGFRADFTAFSVDPLVAAPDELAQAPIAATLVGGEFTHVGDGVG</sequence>
<dbReference type="EMBL" id="JABBNB010000015">
    <property type="protein sequence ID" value="NMO02680.1"/>
    <property type="molecule type" value="Genomic_DNA"/>
</dbReference>
<evidence type="ECO:0000259" key="1">
    <source>
        <dbReference type="Pfam" id="PF07969"/>
    </source>
</evidence>
<comment type="caution">
    <text evidence="2">The sequence shown here is derived from an EMBL/GenBank/DDBJ whole genome shotgun (WGS) entry which is preliminary data.</text>
</comment>
<keyword evidence="3" id="KW-1185">Reference proteome</keyword>
<dbReference type="AlphaFoldDB" id="A0A848KVT4"/>
<dbReference type="RefSeq" id="WP_170195183.1">
    <property type="nucleotide sequence ID" value="NZ_JABBNB010000015.1"/>
</dbReference>